<dbReference type="GeneID" id="33564745"/>
<feature type="transmembrane region" description="Helical" evidence="1">
    <location>
        <begin position="47"/>
        <end position="76"/>
    </location>
</feature>
<dbReference type="InParanoid" id="A0A1Y2GY37"/>
<keyword evidence="1" id="KW-0812">Transmembrane</keyword>
<dbReference type="RefSeq" id="XP_021884926.1">
    <property type="nucleotide sequence ID" value="XM_022022901.1"/>
</dbReference>
<dbReference type="AlphaFoldDB" id="A0A1Y2GY37"/>
<dbReference type="Proteomes" id="UP000193648">
    <property type="component" value="Unassembled WGS sequence"/>
</dbReference>
<organism evidence="2 3">
    <name type="scientific">Lobosporangium transversale</name>
    <dbReference type="NCBI Taxonomy" id="64571"/>
    <lineage>
        <taxon>Eukaryota</taxon>
        <taxon>Fungi</taxon>
        <taxon>Fungi incertae sedis</taxon>
        <taxon>Mucoromycota</taxon>
        <taxon>Mortierellomycotina</taxon>
        <taxon>Mortierellomycetes</taxon>
        <taxon>Mortierellales</taxon>
        <taxon>Mortierellaceae</taxon>
        <taxon>Lobosporangium</taxon>
    </lineage>
</organism>
<protein>
    <submittedName>
        <fullName evidence="2">Uncharacterized protein</fullName>
    </submittedName>
</protein>
<keyword evidence="1" id="KW-0472">Membrane</keyword>
<evidence type="ECO:0000256" key="1">
    <source>
        <dbReference type="SAM" id="Phobius"/>
    </source>
</evidence>
<reference evidence="2 3" key="1">
    <citation type="submission" date="2016-07" db="EMBL/GenBank/DDBJ databases">
        <title>Pervasive Adenine N6-methylation of Active Genes in Fungi.</title>
        <authorList>
            <consortium name="DOE Joint Genome Institute"/>
            <person name="Mondo S.J."/>
            <person name="Dannebaum R.O."/>
            <person name="Kuo R.C."/>
            <person name="Labutti K."/>
            <person name="Haridas S."/>
            <person name="Kuo A."/>
            <person name="Salamov A."/>
            <person name="Ahrendt S.R."/>
            <person name="Lipzen A."/>
            <person name="Sullivan W."/>
            <person name="Andreopoulos W.B."/>
            <person name="Clum A."/>
            <person name="Lindquist E."/>
            <person name="Daum C."/>
            <person name="Ramamoorthy G.K."/>
            <person name="Gryganskyi A."/>
            <person name="Culley D."/>
            <person name="Magnuson J.K."/>
            <person name="James T.Y."/>
            <person name="O'Malley M.A."/>
            <person name="Stajich J.E."/>
            <person name="Spatafora J.W."/>
            <person name="Visel A."/>
            <person name="Grigoriev I.V."/>
        </authorList>
    </citation>
    <scope>NUCLEOTIDE SEQUENCE [LARGE SCALE GENOMIC DNA]</scope>
    <source>
        <strain evidence="2 3">NRRL 3116</strain>
    </source>
</reference>
<gene>
    <name evidence="2" type="ORF">BCR41DRAFT_346486</name>
</gene>
<dbReference type="EMBL" id="MCFF01000004">
    <property type="protein sequence ID" value="ORZ27199.1"/>
    <property type="molecule type" value="Genomic_DNA"/>
</dbReference>
<keyword evidence="3" id="KW-1185">Reference proteome</keyword>
<keyword evidence="1" id="KW-1133">Transmembrane helix</keyword>
<proteinExistence type="predicted"/>
<accession>A0A1Y2GY37</accession>
<sequence>MSMDWILLFASDVVPVSTHPGNADITGAIPSLPLFSFSPPPAPAQWTQSTVVCSIGSVLLLFSLRLVLIFAITFCYSLQLYTLLLTLASVSEPPIHYCLRLSATNLTWQRHFSLLPT</sequence>
<evidence type="ECO:0000313" key="3">
    <source>
        <dbReference type="Proteomes" id="UP000193648"/>
    </source>
</evidence>
<comment type="caution">
    <text evidence="2">The sequence shown here is derived from an EMBL/GenBank/DDBJ whole genome shotgun (WGS) entry which is preliminary data.</text>
</comment>
<name>A0A1Y2GY37_9FUNG</name>
<evidence type="ECO:0000313" key="2">
    <source>
        <dbReference type="EMBL" id="ORZ27199.1"/>
    </source>
</evidence>